<dbReference type="Pfam" id="PF01575">
    <property type="entry name" value="MaoC_dehydratas"/>
    <property type="match status" value="1"/>
</dbReference>
<evidence type="ECO:0000313" key="3">
    <source>
        <dbReference type="Proteomes" id="UP000030377"/>
    </source>
</evidence>
<proteinExistence type="predicted"/>
<accession>A0A0A3XXE9</accession>
<comment type="caution">
    <text evidence="2">The sequence shown here is derived from an EMBL/GenBank/DDBJ whole genome shotgun (WGS) entry which is preliminary data.</text>
</comment>
<dbReference type="InterPro" id="IPR052342">
    <property type="entry name" value="MCH/BMMD"/>
</dbReference>
<dbReference type="Gene3D" id="3.10.129.10">
    <property type="entry name" value="Hotdog Thioesterase"/>
    <property type="match status" value="1"/>
</dbReference>
<dbReference type="PANTHER" id="PTHR43664:SF1">
    <property type="entry name" value="BETA-METHYLMALYL-COA DEHYDRATASE"/>
    <property type="match status" value="1"/>
</dbReference>
<sequence length="152" mass="16835">MAILYFDEAEVGRLRTAGPYQVSKDEIIEFAKKFDPQPFHVDEEAAARSVFAGLTASSAHTFAILISLLSKTQPFSLRVLAGLGFDELRLPTPVRPGDELGLDVTILEKRETKSHPDRGVVRNQIHLRNQKREIVLQCIGTVLVARQPVASS</sequence>
<dbReference type="RefSeq" id="WP_028157063.1">
    <property type="nucleotide sequence ID" value="NZ_CP126005.1"/>
</dbReference>
<feature type="domain" description="MaoC-like" evidence="1">
    <location>
        <begin position="15"/>
        <end position="116"/>
    </location>
</feature>
<protein>
    <submittedName>
        <fullName evidence="2">Acyl dehydratase</fullName>
    </submittedName>
</protein>
<dbReference type="EMBL" id="JRPN01000014">
    <property type="protein sequence ID" value="KGT79045.1"/>
    <property type="molecule type" value="Genomic_DNA"/>
</dbReference>
<evidence type="ECO:0000313" key="2">
    <source>
        <dbReference type="EMBL" id="KGT79045.1"/>
    </source>
</evidence>
<dbReference type="InterPro" id="IPR029069">
    <property type="entry name" value="HotDog_dom_sf"/>
</dbReference>
<gene>
    <name evidence="2" type="ORF">MA20_16970</name>
</gene>
<dbReference type="PANTHER" id="PTHR43664">
    <property type="entry name" value="MONOAMINE OXIDASE-RELATED"/>
    <property type="match status" value="1"/>
</dbReference>
<dbReference type="AlphaFoldDB" id="A0A0A3XXE9"/>
<dbReference type="InterPro" id="IPR002539">
    <property type="entry name" value="MaoC-like_dom"/>
</dbReference>
<evidence type="ECO:0000259" key="1">
    <source>
        <dbReference type="Pfam" id="PF01575"/>
    </source>
</evidence>
<dbReference type="SUPFAM" id="SSF54637">
    <property type="entry name" value="Thioesterase/thiol ester dehydrase-isomerase"/>
    <property type="match status" value="1"/>
</dbReference>
<organism evidence="2 3">
    <name type="scientific">Bradyrhizobium japonicum</name>
    <dbReference type="NCBI Taxonomy" id="375"/>
    <lineage>
        <taxon>Bacteria</taxon>
        <taxon>Pseudomonadati</taxon>
        <taxon>Pseudomonadota</taxon>
        <taxon>Alphaproteobacteria</taxon>
        <taxon>Hyphomicrobiales</taxon>
        <taxon>Nitrobacteraceae</taxon>
        <taxon>Bradyrhizobium</taxon>
    </lineage>
</organism>
<name>A0A0A3XXE9_BRAJP</name>
<dbReference type="Proteomes" id="UP000030377">
    <property type="component" value="Unassembled WGS sequence"/>
</dbReference>
<reference evidence="2 3" key="1">
    <citation type="submission" date="2014-09" db="EMBL/GenBank/DDBJ databases">
        <title>Draft genome of Bradyrhizobium japonicum Is-34.</title>
        <authorList>
            <person name="Tsurumaru H."/>
            <person name="Yamakawa T."/>
            <person name="Hashimoto S."/>
            <person name="Okizaki K."/>
            <person name="Kanesaki Y."/>
            <person name="Yoshikawa H."/>
            <person name="Yajima S."/>
        </authorList>
    </citation>
    <scope>NUCLEOTIDE SEQUENCE [LARGE SCALE GENOMIC DNA]</scope>
    <source>
        <strain evidence="2 3">Is-34</strain>
    </source>
</reference>